<dbReference type="EMBL" id="LKAJ02000001">
    <property type="protein sequence ID" value="MCS5711987.1"/>
    <property type="molecule type" value="Genomic_DNA"/>
</dbReference>
<dbReference type="PATRIC" id="fig|1590043.3.peg.189"/>
<feature type="region of interest" description="Disordered" evidence="1">
    <location>
        <begin position="363"/>
        <end position="402"/>
    </location>
</feature>
<dbReference type="PANTHER" id="PTHR40269">
    <property type="entry name" value="OUTER MEMBRANE PROTEIN-RELATED"/>
    <property type="match status" value="1"/>
</dbReference>
<gene>
    <name evidence="2" type="ORF">HT99x_00186</name>
    <name evidence="3" type="ORF">HT99x_011140</name>
</gene>
<feature type="region of interest" description="Disordered" evidence="1">
    <location>
        <begin position="442"/>
        <end position="537"/>
    </location>
</feature>
<evidence type="ECO:0000256" key="1">
    <source>
        <dbReference type="SAM" id="MobiDB-lite"/>
    </source>
</evidence>
<reference evidence="3" key="2">
    <citation type="journal article" date="2016" name="Genome Announc.">
        <title>Draft Genome Sequences of Two Novel Amoeba-Resistant Intranuclear Bacteria, 'Candidatus Berkiella cookevillensis' and 'Candidatus Berkiella aquae'.</title>
        <authorList>
            <person name="Mehari Y.T."/>
            <person name="Arivett B.A."/>
            <person name="Farone A.L."/>
            <person name="Gunderson J.H."/>
            <person name="Farone M.B."/>
        </authorList>
    </citation>
    <scope>NUCLEOTIDE SEQUENCE</scope>
    <source>
        <strain evidence="3">HT99</strain>
    </source>
</reference>
<protein>
    <submittedName>
        <fullName evidence="3">DUF3300 domain-containing protein</fullName>
    </submittedName>
</protein>
<reference evidence="2" key="1">
    <citation type="submission" date="2015-09" db="EMBL/GenBank/DDBJ databases">
        <title>Draft Genome Sequences of Two Novel Amoeba-resistant Intranuclear Bacteria, Candidatus Berkiella cookevillensis and Candidatus Berkiella aquae.</title>
        <authorList>
            <person name="Mehari Y.T."/>
            <person name="Arivett B.A."/>
            <person name="Farone A.L."/>
            <person name="Gunderson J.H."/>
            <person name="Farone M.B."/>
        </authorList>
    </citation>
    <scope>NUCLEOTIDE SEQUENCE [LARGE SCALE GENOMIC DNA]</scope>
    <source>
        <strain evidence="2">HT99</strain>
    </source>
</reference>
<comment type="caution">
    <text evidence="2">The sequence shown here is derived from an EMBL/GenBank/DDBJ whole genome shotgun (WGS) entry which is preliminary data.</text>
</comment>
<feature type="compositionally biased region" description="Basic and acidic residues" evidence="1">
    <location>
        <begin position="371"/>
        <end position="402"/>
    </location>
</feature>
<dbReference type="PANTHER" id="PTHR40269:SF1">
    <property type="entry name" value="OUTER MEMBRANE PROTEIN"/>
    <property type="match status" value="1"/>
</dbReference>
<accession>A0A0Q9Z257</accession>
<dbReference type="InterPro" id="IPR021728">
    <property type="entry name" value="DUF3300"/>
</dbReference>
<dbReference type="OrthoDB" id="197257at2"/>
<sequence>MSRVVNTLMTWLLILFTLLPWQIQAEQTTAKKFSQAEIEQLVAPIALYPDPLLAQILMACTYPIEIIAASKWLQENPNLKDDALKNALKNQTWDPSVKSLTAIPDILNKLSEKLEMTIKLGDAFLAQQDDVLYAIQQLRQKAQARGNLNSNNEQAVSVISNPNYQATSGDSQTTDPLQQEANYIQIEPTNPDVIAYPSYDPTTVYGEWPYSDYPADYYYPAGYGYVPGMALAYSLGYLLRDGAYGDISWTGQGITINVDRYFEFTGDRINNPDWKHDSTHRRGLPYRDANSQKKYAQAQIQSEQIREAFRGHQVLNNNNIDAVQQKISEQRSSLDQRFYGAQMPNTAQVPSTDKQIHAQDLNNLPQQRIDNQQRREQLEDNRGNRQQRIADRQDQGMSAQDRDIQAQRELFREQQQKQERIQEHQQEQFQVQQQELQQQRMERQQQRAEQQQQRIDQQRQQQQPRFQSQQFAQRQQGQQNAARERFAERQQGNAFDGINHAAQARQYSNRGSHSLASSRAASRPAASRGARGGGGRR</sequence>
<evidence type="ECO:0000313" key="2">
    <source>
        <dbReference type="EMBL" id="KRG22648.1"/>
    </source>
</evidence>
<dbReference type="Proteomes" id="UP000051497">
    <property type="component" value="Unassembled WGS sequence"/>
</dbReference>
<feature type="compositionally biased region" description="Low complexity" evidence="1">
    <location>
        <begin position="447"/>
        <end position="481"/>
    </location>
</feature>
<dbReference type="RefSeq" id="WP_075064839.1">
    <property type="nucleotide sequence ID" value="NZ_LKAJ02000001.1"/>
</dbReference>
<evidence type="ECO:0000313" key="3">
    <source>
        <dbReference type="EMBL" id="MCS5711987.1"/>
    </source>
</evidence>
<name>A0A0Q9Z257_9GAMM</name>
<reference evidence="3" key="3">
    <citation type="submission" date="2021-06" db="EMBL/GenBank/DDBJ databases">
        <title>Genomic Description and Analysis of Intracellular Bacteria, Candidatus Berkiella cookevillensis and Candidatus Berkiella aquae.</title>
        <authorList>
            <person name="Kidane D.T."/>
            <person name="Mehari Y.T."/>
            <person name="Rice F.C."/>
            <person name="Arivett B.A."/>
            <person name="Farone A.L."/>
            <person name="Berk S.G."/>
            <person name="Farone M.B."/>
        </authorList>
    </citation>
    <scope>NUCLEOTIDE SEQUENCE</scope>
    <source>
        <strain evidence="3">HT99</strain>
    </source>
</reference>
<proteinExistence type="predicted"/>
<keyword evidence="4" id="KW-1185">Reference proteome</keyword>
<evidence type="ECO:0000313" key="4">
    <source>
        <dbReference type="Proteomes" id="UP000051497"/>
    </source>
</evidence>
<organism evidence="2">
    <name type="scientific">Candidatus Berkiella aquae</name>
    <dbReference type="NCBI Taxonomy" id="295108"/>
    <lineage>
        <taxon>Bacteria</taxon>
        <taxon>Pseudomonadati</taxon>
        <taxon>Pseudomonadota</taxon>
        <taxon>Gammaproteobacteria</taxon>
        <taxon>Candidatus Berkiellales</taxon>
        <taxon>Candidatus Berkiellaceae</taxon>
        <taxon>Candidatus Berkiella</taxon>
    </lineage>
</organism>
<feature type="compositionally biased region" description="Low complexity" evidence="1">
    <location>
        <begin position="510"/>
        <end position="529"/>
    </location>
</feature>
<dbReference type="Pfam" id="PF11737">
    <property type="entry name" value="DUF3300"/>
    <property type="match status" value="1"/>
</dbReference>
<dbReference type="EMBL" id="LKAJ01000001">
    <property type="protein sequence ID" value="KRG22648.1"/>
    <property type="molecule type" value="Genomic_DNA"/>
</dbReference>
<dbReference type="AlphaFoldDB" id="A0A0Q9Z257"/>
<dbReference type="STRING" id="295108.HT99x_00186"/>